<dbReference type="STRING" id="1618574.UT24_C0003G0018"/>
<reference evidence="1 2" key="1">
    <citation type="journal article" date="2015" name="Nature">
        <title>rRNA introns, odd ribosomes, and small enigmatic genomes across a large radiation of phyla.</title>
        <authorList>
            <person name="Brown C.T."/>
            <person name="Hug L.A."/>
            <person name="Thomas B.C."/>
            <person name="Sharon I."/>
            <person name="Castelle C.J."/>
            <person name="Singh A."/>
            <person name="Wilkins M.J."/>
            <person name="Williams K.H."/>
            <person name="Banfield J.F."/>
        </authorList>
    </citation>
    <scope>NUCLEOTIDE SEQUENCE [LARGE SCALE GENOMIC DNA]</scope>
</reference>
<proteinExistence type="predicted"/>
<evidence type="ECO:0000313" key="2">
    <source>
        <dbReference type="Proteomes" id="UP000033881"/>
    </source>
</evidence>
<dbReference type="AlphaFoldDB" id="A0A0G0MMI5"/>
<protein>
    <submittedName>
        <fullName evidence="1">Uncharacterized protein</fullName>
    </submittedName>
</protein>
<organism evidence="1 2">
    <name type="scientific">Candidatus Woesebacteria bacterium GW2011_GWB1_39_12</name>
    <dbReference type="NCBI Taxonomy" id="1618574"/>
    <lineage>
        <taxon>Bacteria</taxon>
        <taxon>Candidatus Woeseibacteriota</taxon>
    </lineage>
</organism>
<gene>
    <name evidence="1" type="ORF">UT24_C0003G0018</name>
</gene>
<dbReference type="EMBL" id="LBWB01000003">
    <property type="protein sequence ID" value="KKR01611.1"/>
    <property type="molecule type" value="Genomic_DNA"/>
</dbReference>
<accession>A0A0G0MMI5</accession>
<dbReference type="Proteomes" id="UP000033881">
    <property type="component" value="Unassembled WGS sequence"/>
</dbReference>
<name>A0A0G0MMI5_9BACT</name>
<evidence type="ECO:0000313" key="1">
    <source>
        <dbReference type="EMBL" id="KKR01611.1"/>
    </source>
</evidence>
<comment type="caution">
    <text evidence="1">The sequence shown here is derived from an EMBL/GenBank/DDBJ whole genome shotgun (WGS) entry which is preliminary data.</text>
</comment>
<sequence>MVEWLWNPERRALIQVGVVGYNCVCSVQPKRICAYHNKLKELLTE</sequence>